<evidence type="ECO:0000313" key="1">
    <source>
        <dbReference type="EMBL" id="VVB04654.1"/>
    </source>
</evidence>
<sequence length="218" mass="25323">MVEDPEDIRLAFMKRYEEHRRIVYARDQKYPKLKKCALVPYDNRFVSLAAANRHKVISVRNFNEMRILNLGVETEQTAEKKWEDLSTSRMSKIMALMYKVCCYNWIPSINRTSLNPDHAILVSMVVNKTPCSFGKLAYDQIMAYVNLQPPYKLVMPNLMSRHFNAMCRHILGITHLMRLLSSLYRIPIDPTAPCLLSDLKEVSALINSIMTRLSGFVY</sequence>
<comment type="caution">
    <text evidence="1">The sequence shown here is derived from an EMBL/GenBank/DDBJ whole genome shotgun (WGS) entry which is preliminary data.</text>
</comment>
<evidence type="ECO:0000313" key="2">
    <source>
        <dbReference type="Proteomes" id="UP000489600"/>
    </source>
</evidence>
<protein>
    <submittedName>
        <fullName evidence="1">Uncharacterized protein</fullName>
    </submittedName>
</protein>
<dbReference type="AlphaFoldDB" id="A0A565BTC8"/>
<dbReference type="Proteomes" id="UP000489600">
    <property type="component" value="Unassembled WGS sequence"/>
</dbReference>
<keyword evidence="2" id="KW-1185">Reference proteome</keyword>
<dbReference type="EMBL" id="CABITT030000005">
    <property type="protein sequence ID" value="VVB04654.1"/>
    <property type="molecule type" value="Genomic_DNA"/>
</dbReference>
<gene>
    <name evidence="1" type="ORF">ANE_LOCUS15098</name>
</gene>
<reference evidence="1" key="1">
    <citation type="submission" date="2019-07" db="EMBL/GenBank/DDBJ databases">
        <authorList>
            <person name="Dittberner H."/>
        </authorList>
    </citation>
    <scope>NUCLEOTIDE SEQUENCE [LARGE SCALE GENOMIC DNA]</scope>
</reference>
<proteinExistence type="predicted"/>
<accession>A0A565BTC8</accession>
<organism evidence="1 2">
    <name type="scientific">Arabis nemorensis</name>
    <dbReference type="NCBI Taxonomy" id="586526"/>
    <lineage>
        <taxon>Eukaryota</taxon>
        <taxon>Viridiplantae</taxon>
        <taxon>Streptophyta</taxon>
        <taxon>Embryophyta</taxon>
        <taxon>Tracheophyta</taxon>
        <taxon>Spermatophyta</taxon>
        <taxon>Magnoliopsida</taxon>
        <taxon>eudicotyledons</taxon>
        <taxon>Gunneridae</taxon>
        <taxon>Pentapetalae</taxon>
        <taxon>rosids</taxon>
        <taxon>malvids</taxon>
        <taxon>Brassicales</taxon>
        <taxon>Brassicaceae</taxon>
        <taxon>Arabideae</taxon>
        <taxon>Arabis</taxon>
    </lineage>
</organism>
<name>A0A565BTC8_9BRAS</name>